<accession>A0ABD3G0G1</accession>
<feature type="compositionally biased region" description="Polar residues" evidence="1">
    <location>
        <begin position="55"/>
        <end position="65"/>
    </location>
</feature>
<gene>
    <name evidence="2" type="ORF">V7S43_001943</name>
</gene>
<evidence type="ECO:0000313" key="3">
    <source>
        <dbReference type="Proteomes" id="UP001632037"/>
    </source>
</evidence>
<reference evidence="2 3" key="1">
    <citation type="submission" date="2024-09" db="EMBL/GenBank/DDBJ databases">
        <title>Genome sequencing and assembly of Phytophthora oleae, isolate VK10A, causative agent of rot of olive drupes.</title>
        <authorList>
            <person name="Conti Taguali S."/>
            <person name="Riolo M."/>
            <person name="La Spada F."/>
            <person name="Cacciola S.O."/>
            <person name="Dionisio G."/>
        </authorList>
    </citation>
    <scope>NUCLEOTIDE SEQUENCE [LARGE SCALE GENOMIC DNA]</scope>
    <source>
        <strain evidence="2 3">VK10A</strain>
    </source>
</reference>
<dbReference type="InterPro" id="IPR011990">
    <property type="entry name" value="TPR-like_helical_dom_sf"/>
</dbReference>
<sequence>MGNGDFKANAQGKRKQHSKAAIQNRANQLNPNNPAYYSSRGLSESDMRRKKAAISNRSNQLNPNNKAYHKSRAHG</sequence>
<dbReference type="Proteomes" id="UP001632037">
    <property type="component" value="Unassembled WGS sequence"/>
</dbReference>
<protein>
    <recommendedName>
        <fullName evidence="4">Small EDRK-rich factor-like N-terminal domain-containing protein</fullName>
    </recommendedName>
</protein>
<dbReference type="SUPFAM" id="SSF48452">
    <property type="entry name" value="TPR-like"/>
    <property type="match status" value="1"/>
</dbReference>
<name>A0ABD3G0G1_9STRA</name>
<evidence type="ECO:0000313" key="2">
    <source>
        <dbReference type="EMBL" id="KAL3672648.1"/>
    </source>
</evidence>
<evidence type="ECO:0008006" key="4">
    <source>
        <dbReference type="Google" id="ProtNLM"/>
    </source>
</evidence>
<keyword evidence="3" id="KW-1185">Reference proteome</keyword>
<evidence type="ECO:0000256" key="1">
    <source>
        <dbReference type="SAM" id="MobiDB-lite"/>
    </source>
</evidence>
<feature type="region of interest" description="Disordered" evidence="1">
    <location>
        <begin position="1"/>
        <end position="75"/>
    </location>
</feature>
<comment type="caution">
    <text evidence="2">The sequence shown here is derived from an EMBL/GenBank/DDBJ whole genome shotgun (WGS) entry which is preliminary data.</text>
</comment>
<organism evidence="2 3">
    <name type="scientific">Phytophthora oleae</name>
    <dbReference type="NCBI Taxonomy" id="2107226"/>
    <lineage>
        <taxon>Eukaryota</taxon>
        <taxon>Sar</taxon>
        <taxon>Stramenopiles</taxon>
        <taxon>Oomycota</taxon>
        <taxon>Peronosporomycetes</taxon>
        <taxon>Peronosporales</taxon>
        <taxon>Peronosporaceae</taxon>
        <taxon>Phytophthora</taxon>
    </lineage>
</organism>
<feature type="compositionally biased region" description="Polar residues" evidence="1">
    <location>
        <begin position="24"/>
        <end position="42"/>
    </location>
</feature>
<dbReference type="EMBL" id="JBIMZQ010000003">
    <property type="protein sequence ID" value="KAL3672648.1"/>
    <property type="molecule type" value="Genomic_DNA"/>
</dbReference>
<dbReference type="AlphaFoldDB" id="A0ABD3G0G1"/>
<proteinExistence type="predicted"/>